<dbReference type="EMBL" id="JAAAWO010000013">
    <property type="protein sequence ID" value="NDW16819.1"/>
    <property type="molecule type" value="Genomic_DNA"/>
</dbReference>
<gene>
    <name evidence="2" type="ORF">GTQ48_15000</name>
</gene>
<feature type="chain" id="PRO_5026736201" description="Phosphate ABC transporter substrate-binding protein" evidence="1">
    <location>
        <begin position="20"/>
        <end position="139"/>
    </location>
</feature>
<organism evidence="2 3">
    <name type="scientific">Alteromonas genovensis</name>
    <dbReference type="NCBI Taxonomy" id="471225"/>
    <lineage>
        <taxon>Bacteria</taxon>
        <taxon>Pseudomonadati</taxon>
        <taxon>Pseudomonadota</taxon>
        <taxon>Gammaproteobacteria</taxon>
        <taxon>Alteromonadales</taxon>
        <taxon>Alteromonadaceae</taxon>
        <taxon>Alteromonas/Salinimonas group</taxon>
        <taxon>Alteromonas</taxon>
    </lineage>
</organism>
<evidence type="ECO:0000313" key="2">
    <source>
        <dbReference type="EMBL" id="NDW16819.1"/>
    </source>
</evidence>
<evidence type="ECO:0000313" key="3">
    <source>
        <dbReference type="Proteomes" id="UP000471381"/>
    </source>
</evidence>
<feature type="signal peptide" evidence="1">
    <location>
        <begin position="1"/>
        <end position="19"/>
    </location>
</feature>
<dbReference type="AlphaFoldDB" id="A0A6N9TMT3"/>
<sequence length="139" mass="15228">MKQAFLVFALLTFSGASLASERVVVVANIAQSSVTLTKSQVRDLFMSGASPELLSLTPVSIAPGEQSRTIFNTRVIGLPESRIQAYWAQMRFSGRLTPPKEVESAEQMLDYLRANEGSVGYLPESTQLPEGLKVVYTTR</sequence>
<proteinExistence type="predicted"/>
<reference evidence="2 3" key="1">
    <citation type="submission" date="2020-01" db="EMBL/GenBank/DDBJ databases">
        <title>Genomes of bacteria type strains.</title>
        <authorList>
            <person name="Chen J."/>
            <person name="Zhu S."/>
            <person name="Yang J."/>
        </authorList>
    </citation>
    <scope>NUCLEOTIDE SEQUENCE [LARGE SCALE GENOMIC DNA]</scope>
    <source>
        <strain evidence="2 3">LMG 24078</strain>
    </source>
</reference>
<evidence type="ECO:0000256" key="1">
    <source>
        <dbReference type="SAM" id="SignalP"/>
    </source>
</evidence>
<dbReference type="RefSeq" id="WP_163107401.1">
    <property type="nucleotide sequence ID" value="NZ_JAAAWO010000013.1"/>
</dbReference>
<protein>
    <recommendedName>
        <fullName evidence="4">Phosphate ABC transporter substrate-binding protein</fullName>
    </recommendedName>
</protein>
<dbReference type="SUPFAM" id="SSF53850">
    <property type="entry name" value="Periplasmic binding protein-like II"/>
    <property type="match status" value="1"/>
</dbReference>
<name>A0A6N9TMT3_9ALTE</name>
<evidence type="ECO:0008006" key="4">
    <source>
        <dbReference type="Google" id="ProtNLM"/>
    </source>
</evidence>
<keyword evidence="3" id="KW-1185">Reference proteome</keyword>
<dbReference type="Proteomes" id="UP000471381">
    <property type="component" value="Unassembled WGS sequence"/>
</dbReference>
<keyword evidence="1" id="KW-0732">Signal</keyword>
<comment type="caution">
    <text evidence="2">The sequence shown here is derived from an EMBL/GenBank/DDBJ whole genome shotgun (WGS) entry which is preliminary data.</text>
</comment>
<accession>A0A6N9TMT3</accession>